<reference evidence="3 4" key="1">
    <citation type="submission" date="2024-03" db="EMBL/GenBank/DDBJ databases">
        <title>Novel Streptomyces species of biotechnological and ecological value are a feature of Machair soil.</title>
        <authorList>
            <person name="Prole J.R."/>
            <person name="Goodfellow M."/>
            <person name="Allenby N."/>
            <person name="Ward A.C."/>
        </authorList>
    </citation>
    <scope>NUCLEOTIDE SEQUENCE [LARGE SCALE GENOMIC DNA]</scope>
    <source>
        <strain evidence="3 4">MS1.HAVA.3</strain>
    </source>
</reference>
<sequence>MGAREYDPFLGKFITPDPVVDSNDAQQLNAYAYAHDRPVSASDPTGLYDPDERAYCQSHPSSCAGGKVKTNTTPDQQDVNDATDDLNNAENELSGAKGKVKEAVKQITKILMDELGVTAALDCFSSGDLGSCGETALNIAGSFAGGLAGKVLAKYGAPWKWEKAGQLIKRLAGLAGDLIDGAKAWWNASEKVKKAKGALEAAKARLRKTCEVPHSFLPGTRFSSPTARRRESRTSKSATRSSRPIRPRVRRRSARSRARS</sequence>
<dbReference type="Gene3D" id="2.180.10.10">
    <property type="entry name" value="RHS repeat-associated core"/>
    <property type="match status" value="1"/>
</dbReference>
<dbReference type="NCBIfam" id="TIGR03696">
    <property type="entry name" value="Rhs_assc_core"/>
    <property type="match status" value="1"/>
</dbReference>
<keyword evidence="4" id="KW-1185">Reference proteome</keyword>
<name>A0ABU8U933_9ACTN</name>
<gene>
    <name evidence="3" type="ORF">WKI68_29860</name>
</gene>
<dbReference type="EMBL" id="JBBKAM010000002">
    <property type="protein sequence ID" value="MEJ8644386.1"/>
    <property type="molecule type" value="Genomic_DNA"/>
</dbReference>
<dbReference type="InterPro" id="IPR022385">
    <property type="entry name" value="Rhs_assc_core"/>
</dbReference>
<proteinExistence type="predicted"/>
<evidence type="ECO:0000256" key="2">
    <source>
        <dbReference type="SAM" id="MobiDB-lite"/>
    </source>
</evidence>
<comment type="caution">
    <text evidence="3">The sequence shown here is derived from an EMBL/GenBank/DDBJ whole genome shotgun (WGS) entry which is preliminary data.</text>
</comment>
<feature type="coiled-coil region" evidence="1">
    <location>
        <begin position="79"/>
        <end position="106"/>
    </location>
</feature>
<accession>A0ABU8U933</accession>
<evidence type="ECO:0000256" key="1">
    <source>
        <dbReference type="SAM" id="Coils"/>
    </source>
</evidence>
<feature type="compositionally biased region" description="Basic residues" evidence="2">
    <location>
        <begin position="243"/>
        <end position="260"/>
    </location>
</feature>
<protein>
    <submittedName>
        <fullName evidence="3">RHS repeat-associated core domain-containing protein</fullName>
    </submittedName>
</protein>
<dbReference type="Proteomes" id="UP001382904">
    <property type="component" value="Unassembled WGS sequence"/>
</dbReference>
<evidence type="ECO:0000313" key="3">
    <source>
        <dbReference type="EMBL" id="MEJ8644386.1"/>
    </source>
</evidence>
<evidence type="ECO:0000313" key="4">
    <source>
        <dbReference type="Proteomes" id="UP001382904"/>
    </source>
</evidence>
<organism evidence="3 4">
    <name type="scientific">Streptomyces caledonius</name>
    <dbReference type="NCBI Taxonomy" id="3134107"/>
    <lineage>
        <taxon>Bacteria</taxon>
        <taxon>Bacillati</taxon>
        <taxon>Actinomycetota</taxon>
        <taxon>Actinomycetes</taxon>
        <taxon>Kitasatosporales</taxon>
        <taxon>Streptomycetaceae</taxon>
        <taxon>Streptomyces</taxon>
    </lineage>
</organism>
<feature type="region of interest" description="Disordered" evidence="2">
    <location>
        <begin position="217"/>
        <end position="260"/>
    </location>
</feature>
<keyword evidence="1" id="KW-0175">Coiled coil</keyword>